<dbReference type="RefSeq" id="XP_062752487.1">
    <property type="nucleotide sequence ID" value="XM_062903343.1"/>
</dbReference>
<comment type="caution">
    <text evidence="9">The sequence shown here is derived from an EMBL/GenBank/DDBJ whole genome shotgun (WGS) entry which is preliminary data.</text>
</comment>
<dbReference type="PANTHER" id="PTHR10383:SF9">
    <property type="entry name" value="SERINE INCORPORATOR, ISOFORM F"/>
    <property type="match status" value="1"/>
</dbReference>
<evidence type="ECO:0000313" key="9">
    <source>
        <dbReference type="EMBL" id="KAK4065722.1"/>
    </source>
</evidence>
<name>A0AAE1I7Z7_9HYPO</name>
<dbReference type="SUPFAM" id="SSF103473">
    <property type="entry name" value="MFS general substrate transporter"/>
    <property type="match status" value="1"/>
</dbReference>
<dbReference type="AlphaFoldDB" id="A0AAE1I7Z7"/>
<feature type="region of interest" description="Disordered" evidence="6">
    <location>
        <begin position="941"/>
        <end position="961"/>
    </location>
</feature>
<feature type="transmembrane region" description="Helical" evidence="7">
    <location>
        <begin position="767"/>
        <end position="790"/>
    </location>
</feature>
<dbReference type="PANTHER" id="PTHR10383">
    <property type="entry name" value="SERINE INCORPORATOR"/>
    <property type="match status" value="1"/>
</dbReference>
<feature type="transmembrane region" description="Helical" evidence="7">
    <location>
        <begin position="445"/>
        <end position="463"/>
    </location>
</feature>
<comment type="subcellular location">
    <subcellularLocation>
        <location evidence="1">Membrane</location>
        <topology evidence="1">Multi-pass membrane protein</topology>
    </subcellularLocation>
</comment>
<keyword evidence="4 7" id="KW-1133">Transmembrane helix</keyword>
<dbReference type="GeneID" id="87923248"/>
<evidence type="ECO:0000256" key="5">
    <source>
        <dbReference type="ARBA" id="ARBA00023136"/>
    </source>
</evidence>
<feature type="transmembrane region" description="Helical" evidence="7">
    <location>
        <begin position="869"/>
        <end position="887"/>
    </location>
</feature>
<dbReference type="InterPro" id="IPR010658">
    <property type="entry name" value="Nodulin-like"/>
</dbReference>
<reference evidence="9" key="1">
    <citation type="submission" date="2023-11" db="EMBL/GenBank/DDBJ databases">
        <title>The genome sequences of three competitors of mushroom-forming fungi.</title>
        <authorList>
            <person name="Beijen E."/>
            <person name="Ohm R.A."/>
        </authorList>
    </citation>
    <scope>NUCLEOTIDE SEQUENCE</scope>
    <source>
        <strain evidence="9">CBS 100526</strain>
    </source>
</reference>
<dbReference type="Proteomes" id="UP001273209">
    <property type="component" value="Unassembled WGS sequence"/>
</dbReference>
<evidence type="ECO:0000256" key="7">
    <source>
        <dbReference type="SAM" id="Phobius"/>
    </source>
</evidence>
<dbReference type="InterPro" id="IPR006311">
    <property type="entry name" value="TAT_signal"/>
</dbReference>
<feature type="transmembrane region" description="Helical" evidence="7">
    <location>
        <begin position="802"/>
        <end position="822"/>
    </location>
</feature>
<evidence type="ECO:0000313" key="10">
    <source>
        <dbReference type="Proteomes" id="UP001273209"/>
    </source>
</evidence>
<dbReference type="InterPro" id="IPR036259">
    <property type="entry name" value="MFS_trans_sf"/>
</dbReference>
<feature type="transmembrane region" description="Helical" evidence="7">
    <location>
        <begin position="694"/>
        <end position="714"/>
    </location>
</feature>
<feature type="transmembrane region" description="Helical" evidence="7">
    <location>
        <begin position="410"/>
        <end position="433"/>
    </location>
</feature>
<dbReference type="Pfam" id="PF06813">
    <property type="entry name" value="Nodulin-like"/>
    <property type="match status" value="1"/>
</dbReference>
<feature type="transmembrane region" description="Helical" evidence="7">
    <location>
        <begin position="12"/>
        <end position="31"/>
    </location>
</feature>
<comment type="similarity">
    <text evidence="2">Belongs to the TDE1 family.</text>
</comment>
<evidence type="ECO:0000256" key="1">
    <source>
        <dbReference type="ARBA" id="ARBA00004141"/>
    </source>
</evidence>
<feature type="transmembrane region" description="Helical" evidence="7">
    <location>
        <begin position="139"/>
        <end position="164"/>
    </location>
</feature>
<keyword evidence="5 7" id="KW-0472">Membrane</keyword>
<proteinExistence type="inferred from homology"/>
<keyword evidence="3 7" id="KW-0812">Transmembrane</keyword>
<dbReference type="Pfam" id="PF03348">
    <property type="entry name" value="Serinc"/>
    <property type="match status" value="1"/>
</dbReference>
<evidence type="ECO:0000256" key="3">
    <source>
        <dbReference type="ARBA" id="ARBA00022692"/>
    </source>
</evidence>
<dbReference type="InterPro" id="IPR005016">
    <property type="entry name" value="TDE1/TMS"/>
</dbReference>
<feature type="region of interest" description="Disordered" evidence="6">
    <location>
        <begin position="202"/>
        <end position="247"/>
    </location>
</feature>
<gene>
    <name evidence="9" type="ORF">Triagg1_8491</name>
</gene>
<evidence type="ECO:0000259" key="8">
    <source>
        <dbReference type="Pfam" id="PF06813"/>
    </source>
</evidence>
<feature type="domain" description="Nodulin-like" evidence="8">
    <location>
        <begin position="14"/>
        <end position="197"/>
    </location>
</feature>
<feature type="transmembrane region" description="Helical" evidence="7">
    <location>
        <begin position="490"/>
        <end position="510"/>
    </location>
</feature>
<feature type="transmembrane region" description="Helical" evidence="7">
    <location>
        <begin position="384"/>
        <end position="404"/>
    </location>
</feature>
<feature type="transmembrane region" description="Helical" evidence="7">
    <location>
        <begin position="105"/>
        <end position="127"/>
    </location>
</feature>
<feature type="transmembrane region" description="Helical" evidence="7">
    <location>
        <begin position="971"/>
        <end position="991"/>
    </location>
</feature>
<evidence type="ECO:0000256" key="4">
    <source>
        <dbReference type="ARBA" id="ARBA00022989"/>
    </source>
</evidence>
<dbReference type="Gene3D" id="1.20.1250.20">
    <property type="entry name" value="MFS general substrate transporter like domains"/>
    <property type="match status" value="2"/>
</dbReference>
<feature type="transmembrane region" description="Helical" evidence="7">
    <location>
        <begin position="299"/>
        <end position="323"/>
    </location>
</feature>
<feature type="transmembrane region" description="Helical" evidence="7">
    <location>
        <begin position="613"/>
        <end position="635"/>
    </location>
</feature>
<feature type="transmembrane region" description="Helical" evidence="7">
    <location>
        <begin position="726"/>
        <end position="746"/>
    </location>
</feature>
<keyword evidence="10" id="KW-1185">Reference proteome</keyword>
<sequence length="1040" mass="113050">MHQEQDLHRRRLIATVAATVISLACGTNYVYSAWAPQFAEKLRLSTTESNLIGLFGNLGMYTLGIPIGMFVDDRGSRPAVLAGAFFLAIGYIPLCLSFEKAAGSVPVLCFFSYLTGLGGCMAFAGAVKTSALNWPNHRGTATAFPLAGFGLSAFFFSFLGAVFFPGSTSSFLMLLAWGSFGLTFSGYFFLKVYPQVTYQEVPTQAPASQPSRERARSITEPGTSSNPDVVDPILDTSPRTPPAPDASRAAIFSDTEAGGEPLIDETSSLMPEVVTADIVGRSSVDQDVSHRVDIRGVKLLLCLDFWQLFSIMAILAGTGLMTINNIGNDANALWKHYDPSVDEPFLVSHQQIHVSILSVFNFVGRLLSGIGSDYLVKTLRASRIWCLAVACLVFLLAQICALQIEMPHKLVFVSGLSGLAYGFLFGVFPSIVAETFGIRGLSQNWGFMMLAPVASGNVFNLLYGRIYDHHSIVEPDGTRSCDDGIACYRGAYTVTASACALGLVITLYIIHHQRARYVILLVTGLSSVDASSRFKPILTQAPSTAFIACLRSVESSTYAPLVYKMGALLSLPLLAVPSMGTVVSCFASCCGAATCSMVCSACGKCGNSIATRIAYALLLLVNSILAWIMLTDWAIEKLQHLALDYVKINCPTGQCYGWLAAHRINFALGLLHLIFAGLLFGVRSSKNPRAAIQNGYWGPKIIAWLALIVMSFLIPDKFFMFWGNYVSFGAAMLFLILGLILLVDLAHSWAEYCLGQIEETDSRFWRIVLVGSTLSMYLASIAMTVVQYIFFAQGSCTMNQTAITVNLILWLIISAVSINPTVQEYNPKAGLAQAAMVAVYCTYLTMSAVSMEPDDKNCNPLVRAQGTRTTSVVIGAIVTMLTVAYTTTRAATQSLGLGGNGNGIQLPEDDEHDLVTQQPIHRREMRAEALRRAVEEGSLPADALLSDDESDDGANHAHDDERSSTQYNYSMFHIIFFLATAWVSTLLTLNFEESTRDGQFATVGRTYGASWVKIVSAWICHGMYIWTLVAPILLPERFDS</sequence>
<feature type="transmembrane region" description="Helical" evidence="7">
    <location>
        <begin position="1011"/>
        <end position="1034"/>
    </location>
</feature>
<feature type="transmembrane region" description="Helical" evidence="7">
    <location>
        <begin position="78"/>
        <end position="99"/>
    </location>
</feature>
<feature type="transmembrane region" description="Helical" evidence="7">
    <location>
        <begin position="170"/>
        <end position="190"/>
    </location>
</feature>
<accession>A0AAE1I7Z7</accession>
<feature type="transmembrane region" description="Helical" evidence="7">
    <location>
        <begin position="664"/>
        <end position="682"/>
    </location>
</feature>
<dbReference type="EMBL" id="JAWRVG010000042">
    <property type="protein sequence ID" value="KAK4065722.1"/>
    <property type="molecule type" value="Genomic_DNA"/>
</dbReference>
<evidence type="ECO:0000256" key="2">
    <source>
        <dbReference type="ARBA" id="ARBA00006665"/>
    </source>
</evidence>
<protein>
    <recommendedName>
        <fullName evidence="8">Nodulin-like domain-containing protein</fullName>
    </recommendedName>
</protein>
<organism evidence="9 10">
    <name type="scientific">Trichoderma aggressivum f. europaeum</name>
    <dbReference type="NCBI Taxonomy" id="173218"/>
    <lineage>
        <taxon>Eukaryota</taxon>
        <taxon>Fungi</taxon>
        <taxon>Dikarya</taxon>
        <taxon>Ascomycota</taxon>
        <taxon>Pezizomycotina</taxon>
        <taxon>Sordariomycetes</taxon>
        <taxon>Hypocreomycetidae</taxon>
        <taxon>Hypocreales</taxon>
        <taxon>Hypocreaceae</taxon>
        <taxon>Trichoderma</taxon>
    </lineage>
</organism>
<dbReference type="PROSITE" id="PS51318">
    <property type="entry name" value="TAT"/>
    <property type="match status" value="1"/>
</dbReference>
<evidence type="ECO:0000256" key="6">
    <source>
        <dbReference type="SAM" id="MobiDB-lite"/>
    </source>
</evidence>
<dbReference type="GO" id="GO:0016020">
    <property type="term" value="C:membrane"/>
    <property type="evidence" value="ECO:0007669"/>
    <property type="project" value="UniProtKB-SubCell"/>
</dbReference>